<evidence type="ECO:0000256" key="1">
    <source>
        <dbReference type="SAM" id="MobiDB-lite"/>
    </source>
</evidence>
<keyword evidence="2" id="KW-0732">Signal</keyword>
<keyword evidence="4" id="KW-1185">Reference proteome</keyword>
<comment type="caution">
    <text evidence="3">The sequence shown here is derived from an EMBL/GenBank/DDBJ whole genome shotgun (WGS) entry which is preliminary data.</text>
</comment>
<dbReference type="Proteomes" id="UP001596101">
    <property type="component" value="Unassembled WGS sequence"/>
</dbReference>
<reference evidence="4" key="1">
    <citation type="journal article" date="2019" name="Int. J. Syst. Evol. Microbiol.">
        <title>The Global Catalogue of Microorganisms (GCM) 10K type strain sequencing project: providing services to taxonomists for standard genome sequencing and annotation.</title>
        <authorList>
            <consortium name="The Broad Institute Genomics Platform"/>
            <consortium name="The Broad Institute Genome Sequencing Center for Infectious Disease"/>
            <person name="Wu L."/>
            <person name="Ma J."/>
        </authorList>
    </citation>
    <scope>NUCLEOTIDE SEQUENCE [LARGE SCALE GENOMIC DNA]</scope>
    <source>
        <strain evidence="4">CCUG 43111</strain>
    </source>
</reference>
<protein>
    <recommendedName>
        <fullName evidence="5">PsiF repeat-containing protein</fullName>
    </recommendedName>
</protein>
<organism evidence="3 4">
    <name type="scientific">Massilia suwonensis</name>
    <dbReference type="NCBI Taxonomy" id="648895"/>
    <lineage>
        <taxon>Bacteria</taxon>
        <taxon>Pseudomonadati</taxon>
        <taxon>Pseudomonadota</taxon>
        <taxon>Betaproteobacteria</taxon>
        <taxon>Burkholderiales</taxon>
        <taxon>Oxalobacteraceae</taxon>
        <taxon>Telluria group</taxon>
        <taxon>Massilia</taxon>
    </lineage>
</organism>
<dbReference type="EMBL" id="JBHSMR010000004">
    <property type="protein sequence ID" value="MFC5477145.1"/>
    <property type="molecule type" value="Genomic_DNA"/>
</dbReference>
<feature type="region of interest" description="Disordered" evidence="1">
    <location>
        <begin position="33"/>
        <end position="86"/>
    </location>
</feature>
<sequence>MKKFLVTIVSAMSFAATLPAFAGPDWPIIEHGRKVKAERMRQEQARRAQEKSQENPKQSGSKTGKEQMMKECMEMMNKSKEQPERQ</sequence>
<name>A0ABW0MHS9_9BURK</name>
<proteinExistence type="predicted"/>
<gene>
    <name evidence="3" type="ORF">ACFPQ5_03020</name>
</gene>
<accession>A0ABW0MHS9</accession>
<evidence type="ECO:0000256" key="2">
    <source>
        <dbReference type="SAM" id="SignalP"/>
    </source>
</evidence>
<feature type="signal peptide" evidence="2">
    <location>
        <begin position="1"/>
        <end position="22"/>
    </location>
</feature>
<evidence type="ECO:0000313" key="4">
    <source>
        <dbReference type="Proteomes" id="UP001596101"/>
    </source>
</evidence>
<dbReference type="RefSeq" id="WP_379751781.1">
    <property type="nucleotide sequence ID" value="NZ_JBHSMR010000004.1"/>
</dbReference>
<evidence type="ECO:0008006" key="5">
    <source>
        <dbReference type="Google" id="ProtNLM"/>
    </source>
</evidence>
<feature type="compositionally biased region" description="Basic and acidic residues" evidence="1">
    <location>
        <begin position="63"/>
        <end position="86"/>
    </location>
</feature>
<feature type="compositionally biased region" description="Basic and acidic residues" evidence="1">
    <location>
        <begin position="33"/>
        <end position="54"/>
    </location>
</feature>
<feature type="chain" id="PRO_5045298945" description="PsiF repeat-containing protein" evidence="2">
    <location>
        <begin position="23"/>
        <end position="86"/>
    </location>
</feature>
<evidence type="ECO:0000313" key="3">
    <source>
        <dbReference type="EMBL" id="MFC5477145.1"/>
    </source>
</evidence>